<comment type="caution">
    <text evidence="1">The sequence shown here is derived from an EMBL/GenBank/DDBJ whole genome shotgun (WGS) entry which is preliminary data.</text>
</comment>
<accession>A0ABV4WL88</accession>
<dbReference type="Proteomes" id="UP001576780">
    <property type="component" value="Unassembled WGS sequence"/>
</dbReference>
<gene>
    <name evidence="1" type="ORF">ACE1CA_13370</name>
</gene>
<evidence type="ECO:0000313" key="2">
    <source>
        <dbReference type="Proteomes" id="UP001576780"/>
    </source>
</evidence>
<keyword evidence="2" id="KW-1185">Reference proteome</keyword>
<dbReference type="RefSeq" id="WP_413277929.1">
    <property type="nucleotide sequence ID" value="NZ_JBHFNT010000115.1"/>
</dbReference>
<protein>
    <submittedName>
        <fullName evidence="1">Uncharacterized protein</fullName>
    </submittedName>
</protein>
<organism evidence="1 2">
    <name type="scientific">Floridaenema evergladense BLCC-F167</name>
    <dbReference type="NCBI Taxonomy" id="3153639"/>
    <lineage>
        <taxon>Bacteria</taxon>
        <taxon>Bacillati</taxon>
        <taxon>Cyanobacteriota</taxon>
        <taxon>Cyanophyceae</taxon>
        <taxon>Oscillatoriophycideae</taxon>
        <taxon>Aerosakkonematales</taxon>
        <taxon>Aerosakkonemataceae</taxon>
        <taxon>Floridanema</taxon>
        <taxon>Floridanema evergladense</taxon>
    </lineage>
</organism>
<proteinExistence type="predicted"/>
<sequence>MKPLKVLLLFIPSAAILFVLAIVTILFTPLSDEINEFDIRIHLSERVKRITKIDMPKNAKVIEIKSASSFFGEGYSSIVLELTSQETQAFIEKIKNHPDWKWKFDYGCLSAAEKERLNHLEQVTDLYKQKNSYSRNKIEEGFDRYARLCQKQNILRLSESGY</sequence>
<evidence type="ECO:0000313" key="1">
    <source>
        <dbReference type="EMBL" id="MFB2835516.1"/>
    </source>
</evidence>
<name>A0ABV4WL88_9CYAN</name>
<dbReference type="EMBL" id="JBHFNT010000115">
    <property type="protein sequence ID" value="MFB2835516.1"/>
    <property type="molecule type" value="Genomic_DNA"/>
</dbReference>
<reference evidence="1 2" key="1">
    <citation type="submission" date="2024-09" db="EMBL/GenBank/DDBJ databases">
        <title>Floridaenema gen nov. (Aerosakkonemataceae, Aerosakkonematales ord. nov., Cyanobacteria) from benthic tropical and subtropical fresh waters, with the description of four new species.</title>
        <authorList>
            <person name="Moretto J.A."/>
            <person name="Berthold D.E."/>
            <person name="Lefler F.W."/>
            <person name="Huang I.-S."/>
            <person name="Laughinghouse H. IV."/>
        </authorList>
    </citation>
    <scope>NUCLEOTIDE SEQUENCE [LARGE SCALE GENOMIC DNA]</scope>
    <source>
        <strain evidence="1 2">BLCC-F167</strain>
    </source>
</reference>